<name>A0A3P3YND7_PLABS</name>
<reference evidence="5 6" key="1">
    <citation type="submission" date="2018-03" db="EMBL/GenBank/DDBJ databases">
        <authorList>
            <person name="Fogelqvist J."/>
        </authorList>
    </citation>
    <scope>NUCLEOTIDE SEQUENCE [LARGE SCALE GENOMIC DNA]</scope>
</reference>
<evidence type="ECO:0000259" key="3">
    <source>
        <dbReference type="Pfam" id="PF00725"/>
    </source>
</evidence>
<dbReference type="Gene3D" id="3.40.50.720">
    <property type="entry name" value="NAD(P)-binding Rossmann-like Domain"/>
    <property type="match status" value="1"/>
</dbReference>
<evidence type="ECO:0000313" key="5">
    <source>
        <dbReference type="EMBL" id="SPR01742.1"/>
    </source>
</evidence>
<dbReference type="GO" id="GO:0006631">
    <property type="term" value="P:fatty acid metabolic process"/>
    <property type="evidence" value="ECO:0007669"/>
    <property type="project" value="InterPro"/>
</dbReference>
<evidence type="ECO:0000313" key="6">
    <source>
        <dbReference type="Proteomes" id="UP000290189"/>
    </source>
</evidence>
<evidence type="ECO:0008006" key="7">
    <source>
        <dbReference type="Google" id="ProtNLM"/>
    </source>
</evidence>
<dbReference type="InterPro" id="IPR036291">
    <property type="entry name" value="NAD(P)-bd_dom_sf"/>
</dbReference>
<dbReference type="Pfam" id="PF00725">
    <property type="entry name" value="3HCDH"/>
    <property type="match status" value="1"/>
</dbReference>
<feature type="domain" description="3-hydroxyacyl-CoA dehydrogenase C-terminal" evidence="3">
    <location>
        <begin position="190"/>
        <end position="255"/>
    </location>
</feature>
<evidence type="ECO:0000256" key="1">
    <source>
        <dbReference type="ARBA" id="ARBA00009463"/>
    </source>
</evidence>
<dbReference type="InterPro" id="IPR006176">
    <property type="entry name" value="3-OHacyl-CoA_DH_NAD-bd"/>
</dbReference>
<dbReference type="EMBL" id="OVEO01000019">
    <property type="protein sequence ID" value="SPR01742.1"/>
    <property type="molecule type" value="Genomic_DNA"/>
</dbReference>
<organism evidence="5 6">
    <name type="scientific">Plasmodiophora brassicae</name>
    <name type="common">Clubroot disease agent</name>
    <dbReference type="NCBI Taxonomy" id="37360"/>
    <lineage>
        <taxon>Eukaryota</taxon>
        <taxon>Sar</taxon>
        <taxon>Rhizaria</taxon>
        <taxon>Endomyxa</taxon>
        <taxon>Phytomyxea</taxon>
        <taxon>Plasmodiophorida</taxon>
        <taxon>Plasmodiophoridae</taxon>
        <taxon>Plasmodiophora</taxon>
    </lineage>
</organism>
<dbReference type="SUPFAM" id="SSF51735">
    <property type="entry name" value="NAD(P)-binding Rossmann-fold domains"/>
    <property type="match status" value="1"/>
</dbReference>
<geneLocation type="mitochondrion" evidence="5"/>
<keyword evidence="5" id="KW-0496">Mitochondrion</keyword>
<dbReference type="GO" id="GO:0050104">
    <property type="term" value="F:L-gulonate 3-dehydrogenase activity"/>
    <property type="evidence" value="ECO:0007669"/>
    <property type="project" value="TreeGrafter"/>
</dbReference>
<dbReference type="Gene3D" id="1.10.1040.10">
    <property type="entry name" value="N-(1-d-carboxylethyl)-l-norvaline Dehydrogenase, domain 2"/>
    <property type="match status" value="1"/>
</dbReference>
<accession>A0A3P3YND7</accession>
<evidence type="ECO:0000256" key="2">
    <source>
        <dbReference type="ARBA" id="ARBA00023002"/>
    </source>
</evidence>
<protein>
    <recommendedName>
        <fullName evidence="7">3-hydroxyacyl-CoA dehydrogenase</fullName>
    </recommendedName>
</protein>
<dbReference type="InterPro" id="IPR008927">
    <property type="entry name" value="6-PGluconate_DH-like_C_sf"/>
</dbReference>
<dbReference type="GO" id="GO:0070403">
    <property type="term" value="F:NAD+ binding"/>
    <property type="evidence" value="ECO:0007669"/>
    <property type="project" value="InterPro"/>
</dbReference>
<evidence type="ECO:0000259" key="4">
    <source>
        <dbReference type="Pfam" id="PF02737"/>
    </source>
</evidence>
<dbReference type="InterPro" id="IPR006108">
    <property type="entry name" value="3HC_DH_C"/>
</dbReference>
<gene>
    <name evidence="5" type="ORF">PLBR_LOCUS8957</name>
</gene>
<dbReference type="InterPro" id="IPR006180">
    <property type="entry name" value="3-OHacyl-CoA_DH_CS"/>
</dbReference>
<proteinExistence type="inferred from homology"/>
<sequence>MVDASGPQRVVVIGSGLIGKSWAIMFARAGFTCDLYDVNADLVDPAVHAVRAALESVDAPSRIRPAKGDLARVVRGAVHIQECVPEDLALKQAVFTSIGLALHQHADDVPPELVVASSTSNLPMSAISSAMLATYQPACVVCHPINPPTAIPLVEIVPGGETAPSTVERARARMSAIGQRPVVLRNECDGFILNRLQYALLAEAIRLVQSGVASPEDVDVAVTHGLARRWSFIGPFQTIDMNAPGGVADYFARYGASIRGIIAQQDNAVAWAPETLQAIDDAMRRVNGPVDRLPERCKWRDLRLALLDKHLSSSPQ</sequence>
<dbReference type="AlphaFoldDB" id="A0A3P3YND7"/>
<dbReference type="InterPro" id="IPR013328">
    <property type="entry name" value="6PGD_dom2"/>
</dbReference>
<dbReference type="PANTHER" id="PTHR48075">
    <property type="entry name" value="3-HYDROXYACYL-COA DEHYDROGENASE FAMILY PROTEIN"/>
    <property type="match status" value="1"/>
</dbReference>
<keyword evidence="2" id="KW-0560">Oxidoreductase</keyword>
<dbReference type="SUPFAM" id="SSF48179">
    <property type="entry name" value="6-phosphogluconate dehydrogenase C-terminal domain-like"/>
    <property type="match status" value="1"/>
</dbReference>
<feature type="domain" description="3-hydroxyacyl-CoA dehydrogenase NAD binding" evidence="4">
    <location>
        <begin position="10"/>
        <end position="186"/>
    </location>
</feature>
<dbReference type="Proteomes" id="UP000290189">
    <property type="component" value="Unassembled WGS sequence"/>
</dbReference>
<dbReference type="PANTHER" id="PTHR48075:SF1">
    <property type="entry name" value="LAMBDA-CRYSTALLIN HOMOLOG"/>
    <property type="match status" value="1"/>
</dbReference>
<dbReference type="PROSITE" id="PS00067">
    <property type="entry name" value="3HCDH"/>
    <property type="match status" value="1"/>
</dbReference>
<comment type="similarity">
    <text evidence="1">Belongs to the 3-hydroxyacyl-CoA dehydrogenase family.</text>
</comment>
<dbReference type="Pfam" id="PF02737">
    <property type="entry name" value="3HCDH_N"/>
    <property type="match status" value="1"/>
</dbReference>